<gene>
    <name evidence="2" type="ORF">TNCV_4024241</name>
</gene>
<accession>A0A8X6WDJ5</accession>
<dbReference type="InterPro" id="IPR029526">
    <property type="entry name" value="PGBD"/>
</dbReference>
<comment type="caution">
    <text evidence="2">The sequence shown here is derived from an EMBL/GenBank/DDBJ whole genome shotgun (WGS) entry which is preliminary data.</text>
</comment>
<dbReference type="AlphaFoldDB" id="A0A8X6WDJ5"/>
<proteinExistence type="predicted"/>
<evidence type="ECO:0000313" key="2">
    <source>
        <dbReference type="EMBL" id="GFY32800.1"/>
    </source>
</evidence>
<protein>
    <recommendedName>
        <fullName evidence="1">PiggyBac transposable element-derived protein domain-containing protein</fullName>
    </recommendedName>
</protein>
<keyword evidence="3" id="KW-1185">Reference proteome</keyword>
<evidence type="ECO:0000259" key="1">
    <source>
        <dbReference type="Pfam" id="PF13843"/>
    </source>
</evidence>
<organism evidence="2 3">
    <name type="scientific">Trichonephila clavipes</name>
    <name type="common">Golden silk orbweaver</name>
    <name type="synonym">Nephila clavipes</name>
    <dbReference type="NCBI Taxonomy" id="2585209"/>
    <lineage>
        <taxon>Eukaryota</taxon>
        <taxon>Metazoa</taxon>
        <taxon>Ecdysozoa</taxon>
        <taxon>Arthropoda</taxon>
        <taxon>Chelicerata</taxon>
        <taxon>Arachnida</taxon>
        <taxon>Araneae</taxon>
        <taxon>Araneomorphae</taxon>
        <taxon>Entelegynae</taxon>
        <taxon>Araneoidea</taxon>
        <taxon>Nephilidae</taxon>
        <taxon>Trichonephila</taxon>
    </lineage>
</organism>
<name>A0A8X6WDJ5_TRICX</name>
<sequence length="95" mass="10725">MLPVLGKKAVLEWCMEEGLIGSSYVCPKCGKSMGKKERDVTNERGETKSKPKCVVDYNDQMGGADKVDQHLAPYFTSRKREENTNIFFHLLDLAL</sequence>
<feature type="domain" description="PiggyBac transposable element-derived protein" evidence="1">
    <location>
        <begin position="38"/>
        <end position="94"/>
    </location>
</feature>
<dbReference type="Pfam" id="PF13843">
    <property type="entry name" value="DDE_Tnp_1_7"/>
    <property type="match status" value="1"/>
</dbReference>
<evidence type="ECO:0000313" key="3">
    <source>
        <dbReference type="Proteomes" id="UP000887159"/>
    </source>
</evidence>
<dbReference type="Proteomes" id="UP000887159">
    <property type="component" value="Unassembled WGS sequence"/>
</dbReference>
<dbReference type="EMBL" id="BMAU01021405">
    <property type="protein sequence ID" value="GFY32800.1"/>
    <property type="molecule type" value="Genomic_DNA"/>
</dbReference>
<reference evidence="2" key="1">
    <citation type="submission" date="2020-08" db="EMBL/GenBank/DDBJ databases">
        <title>Multicomponent nature underlies the extraordinary mechanical properties of spider dragline silk.</title>
        <authorList>
            <person name="Kono N."/>
            <person name="Nakamura H."/>
            <person name="Mori M."/>
            <person name="Yoshida Y."/>
            <person name="Ohtoshi R."/>
            <person name="Malay A.D."/>
            <person name="Moran D.A.P."/>
            <person name="Tomita M."/>
            <person name="Numata K."/>
            <person name="Arakawa K."/>
        </authorList>
    </citation>
    <scope>NUCLEOTIDE SEQUENCE</scope>
</reference>